<dbReference type="Proteomes" id="UP000287651">
    <property type="component" value="Unassembled WGS sequence"/>
</dbReference>
<feature type="transmembrane region" description="Helical" evidence="2">
    <location>
        <begin position="57"/>
        <end position="75"/>
    </location>
</feature>
<proteinExistence type="predicted"/>
<evidence type="ECO:0000313" key="3">
    <source>
        <dbReference type="EMBL" id="RRT57874.1"/>
    </source>
</evidence>
<reference evidence="3 4" key="1">
    <citation type="journal article" date="2014" name="Agronomy (Basel)">
        <title>A Draft Genome Sequence for Ensete ventricosum, the Drought-Tolerant Tree Against Hunger.</title>
        <authorList>
            <person name="Harrison J."/>
            <person name="Moore K.A."/>
            <person name="Paszkiewicz K."/>
            <person name="Jones T."/>
            <person name="Grant M."/>
            <person name="Ambacheew D."/>
            <person name="Muzemil S."/>
            <person name="Studholme D.J."/>
        </authorList>
    </citation>
    <scope>NUCLEOTIDE SEQUENCE [LARGE SCALE GENOMIC DNA]</scope>
</reference>
<sequence>GWGSSLKWTCRDIDNSPPFLSKEEAEQVMHLRGILSSSKAIKSMSEDWLVEASLRPLGVWLIWSSPLVGLLFFFLSSVSGQMLMGNIFIGMNLTPTVRPITTDETERPSKKMKVLVHKPPSSATLDALLQLSSTRRPLPQLPPAKKLPLNCPPQRCSFKSSARGSNKH</sequence>
<dbReference type="AlphaFoldDB" id="A0A426Z1N3"/>
<keyword evidence="2" id="KW-0812">Transmembrane</keyword>
<evidence type="ECO:0000256" key="1">
    <source>
        <dbReference type="SAM" id="MobiDB-lite"/>
    </source>
</evidence>
<dbReference type="EMBL" id="AMZH03008967">
    <property type="protein sequence ID" value="RRT57874.1"/>
    <property type="molecule type" value="Genomic_DNA"/>
</dbReference>
<feature type="non-terminal residue" evidence="3">
    <location>
        <position position="1"/>
    </location>
</feature>
<organism evidence="3 4">
    <name type="scientific">Ensete ventricosum</name>
    <name type="common">Abyssinian banana</name>
    <name type="synonym">Musa ensete</name>
    <dbReference type="NCBI Taxonomy" id="4639"/>
    <lineage>
        <taxon>Eukaryota</taxon>
        <taxon>Viridiplantae</taxon>
        <taxon>Streptophyta</taxon>
        <taxon>Embryophyta</taxon>
        <taxon>Tracheophyta</taxon>
        <taxon>Spermatophyta</taxon>
        <taxon>Magnoliopsida</taxon>
        <taxon>Liliopsida</taxon>
        <taxon>Zingiberales</taxon>
        <taxon>Musaceae</taxon>
        <taxon>Ensete</taxon>
    </lineage>
</organism>
<comment type="caution">
    <text evidence="3">The sequence shown here is derived from an EMBL/GenBank/DDBJ whole genome shotgun (WGS) entry which is preliminary data.</text>
</comment>
<protein>
    <submittedName>
        <fullName evidence="3">Uncharacterized protein</fullName>
    </submittedName>
</protein>
<feature type="compositionally biased region" description="Polar residues" evidence="1">
    <location>
        <begin position="157"/>
        <end position="168"/>
    </location>
</feature>
<feature type="region of interest" description="Disordered" evidence="1">
    <location>
        <begin position="136"/>
        <end position="168"/>
    </location>
</feature>
<name>A0A426Z1N3_ENSVE</name>
<evidence type="ECO:0000313" key="4">
    <source>
        <dbReference type="Proteomes" id="UP000287651"/>
    </source>
</evidence>
<keyword evidence="2" id="KW-0472">Membrane</keyword>
<evidence type="ECO:0000256" key="2">
    <source>
        <dbReference type="SAM" id="Phobius"/>
    </source>
</evidence>
<keyword evidence="2" id="KW-1133">Transmembrane helix</keyword>
<gene>
    <name evidence="3" type="ORF">B296_00043397</name>
</gene>
<accession>A0A426Z1N3</accession>